<dbReference type="RefSeq" id="WP_129988305.1">
    <property type="nucleotide sequence ID" value="NZ_SDPU01000028.1"/>
</dbReference>
<accession>A0A4Q5IXC6</accession>
<proteinExistence type="predicted"/>
<comment type="caution">
    <text evidence="1">The sequence shown here is derived from an EMBL/GenBank/DDBJ whole genome shotgun (WGS) entry which is preliminary data.</text>
</comment>
<dbReference type="OrthoDB" id="2972445at2"/>
<organism evidence="1 2">
    <name type="scientific">Nocardioides iriomotensis</name>
    <dbReference type="NCBI Taxonomy" id="715784"/>
    <lineage>
        <taxon>Bacteria</taxon>
        <taxon>Bacillati</taxon>
        <taxon>Actinomycetota</taxon>
        <taxon>Actinomycetes</taxon>
        <taxon>Propionibacteriales</taxon>
        <taxon>Nocardioidaceae</taxon>
        <taxon>Nocardioides</taxon>
    </lineage>
</organism>
<protein>
    <recommendedName>
        <fullName evidence="3">Alpha/beta hydrolase</fullName>
    </recommendedName>
</protein>
<dbReference type="Proteomes" id="UP000291189">
    <property type="component" value="Unassembled WGS sequence"/>
</dbReference>
<keyword evidence="2" id="KW-1185">Reference proteome</keyword>
<evidence type="ECO:0008006" key="3">
    <source>
        <dbReference type="Google" id="ProtNLM"/>
    </source>
</evidence>
<evidence type="ECO:0000313" key="1">
    <source>
        <dbReference type="EMBL" id="RYU10714.1"/>
    </source>
</evidence>
<sequence>MSTVALLASPLLGSAVWEPAAAVLRAAGHGALVVAASGRTPLDVLAGFRAGLPDGPLVLVPHSNAGLYVPGLAPDADVAAVVFVDAALPPLDGGPAPTAPEALVAHLAGLADDDGLLPPWSQWWDAGDLDGLFPDDVTRRRVQAQERRLPLSYFTDAVPAAGWGGLRCAYLAFGDTYADEVALARSAGWPVEVLPGRHLELLHHPHAVVERVVALAQRASPSSRGGGAGDRGRGGA</sequence>
<dbReference type="EMBL" id="SDPU01000028">
    <property type="protein sequence ID" value="RYU10714.1"/>
    <property type="molecule type" value="Genomic_DNA"/>
</dbReference>
<name>A0A4Q5IXC6_9ACTN</name>
<dbReference type="AlphaFoldDB" id="A0A4Q5IXC6"/>
<reference evidence="1 2" key="1">
    <citation type="submission" date="2019-01" db="EMBL/GenBank/DDBJ databases">
        <title>Nocardioides guangzhouensis sp. nov., an actinobacterium isolated from soil.</title>
        <authorList>
            <person name="Fu Y."/>
            <person name="Cai Y."/>
            <person name="Lin Z."/>
            <person name="Chen P."/>
        </authorList>
    </citation>
    <scope>NUCLEOTIDE SEQUENCE [LARGE SCALE GENOMIC DNA]</scope>
    <source>
        <strain evidence="1 2">NBRC 105384</strain>
    </source>
</reference>
<gene>
    <name evidence="1" type="ORF">ETU37_15780</name>
</gene>
<evidence type="ECO:0000313" key="2">
    <source>
        <dbReference type="Proteomes" id="UP000291189"/>
    </source>
</evidence>